<dbReference type="Pfam" id="PF01663">
    <property type="entry name" value="Phosphodiest"/>
    <property type="match status" value="1"/>
</dbReference>
<keyword evidence="1" id="KW-0812">Transmembrane</keyword>
<dbReference type="InterPro" id="IPR016181">
    <property type="entry name" value="Acyl_CoA_acyltransferase"/>
</dbReference>
<dbReference type="SUPFAM" id="SSF55729">
    <property type="entry name" value="Acyl-CoA N-acyltransferases (Nat)"/>
    <property type="match status" value="1"/>
</dbReference>
<proteinExistence type="predicted"/>
<dbReference type="Proteomes" id="UP000095280">
    <property type="component" value="Unplaced"/>
</dbReference>
<keyword evidence="2" id="KW-1185">Reference proteome</keyword>
<dbReference type="InterPro" id="IPR017850">
    <property type="entry name" value="Alkaline_phosphatase_core_sf"/>
</dbReference>
<dbReference type="CDD" id="cd16018">
    <property type="entry name" value="Enpp"/>
    <property type="match status" value="1"/>
</dbReference>
<dbReference type="Gene3D" id="3.40.630.30">
    <property type="match status" value="1"/>
</dbReference>
<dbReference type="Gene3D" id="3.40.720.10">
    <property type="entry name" value="Alkaline Phosphatase, subunit A"/>
    <property type="match status" value="1"/>
</dbReference>
<dbReference type="CDD" id="cd04301">
    <property type="entry name" value="NAT_SF"/>
    <property type="match status" value="1"/>
</dbReference>
<name>A0A1I8GAV0_9PLAT</name>
<keyword evidence="1" id="KW-1133">Transmembrane helix</keyword>
<dbReference type="PANTHER" id="PTHR10151">
    <property type="entry name" value="ECTONUCLEOTIDE PYROPHOSPHATASE/PHOSPHODIESTERASE"/>
    <property type="match status" value="1"/>
</dbReference>
<dbReference type="PANTHER" id="PTHR10151:SF120">
    <property type="entry name" value="BIS(5'-ADENOSYL)-TRIPHOSPHATASE"/>
    <property type="match status" value="1"/>
</dbReference>
<dbReference type="InterPro" id="IPR002591">
    <property type="entry name" value="Phosphodiest/P_Trfase"/>
</dbReference>
<keyword evidence="1" id="KW-0472">Membrane</keyword>
<dbReference type="AlphaFoldDB" id="A0A1I8GAV0"/>
<feature type="transmembrane region" description="Helical" evidence="1">
    <location>
        <begin position="876"/>
        <end position="894"/>
    </location>
</feature>
<dbReference type="SUPFAM" id="SSF53649">
    <property type="entry name" value="Alkaline phosphatase-like"/>
    <property type="match status" value="1"/>
</dbReference>
<dbReference type="GO" id="GO:0016787">
    <property type="term" value="F:hydrolase activity"/>
    <property type="evidence" value="ECO:0007669"/>
    <property type="project" value="UniProtKB-ARBA"/>
</dbReference>
<reference evidence="3" key="1">
    <citation type="submission" date="2016-11" db="UniProtKB">
        <authorList>
            <consortium name="WormBaseParasite"/>
        </authorList>
    </citation>
    <scope>IDENTIFICATION</scope>
</reference>
<sequence length="1067" mass="116808">VAQRALEVWGSEEALNAEHEKRAGARDRAKKRQFDKRMSELRLHVRSSLAPKRQYRHEHRFGDEVPAASAGVDGAAEDEFCRTCLDCGYQQTFCKIVALLLIAALLAQVSIACGANHSAGSPPGRLPLLIVIFDGFRHDYLELYRSRGVQLPNFEAFASQGVRAKRVKNVYPTETLPNHQSLVTGLYSESHGFILNTFADPELPGKLFSVFDQSSLNDPDWSAGWPEPLWVTNQRQGGRSAVVLYPNSDLPYNGFLPFVQVDQYATLNNGSSVRYPYSRRVSRMLHWLGQPQLYGINLGLLYFDEPDHTAHQAGHLSDDVAARLIELDQQLGQLMTGLKELGLTDRINIVLTADHGMTTGNSSNLIDLDQIVNPDWYVNYLADKANIHLGLMPKPGRAQDIIKAVSDAKLPYLRANLASHLPDWMHFNGSRRTPPVYLYADPPYVIVVGGIPPEHPATFGVHGYANNDTDMWPLWLARGPAFQSGGVEIDQLIESVDLYPLACRLLGIRANPNNGSLDRISAVLSSPDWLLVEPIPTGNKFIDKFLSDLFDCWFNKYRPYTPAFVLGALCLFVLALLVISSSPRRHGRRRRRQDVSSASAVVAAASLIDDPLSAFAVDASNSPAVDTASGQLVCRRARNLDVCLRRCAFDLVRSNMRDMYRRSAWGWSDSAKRRELFHPEAYFLLLLPLPEEAAGVADCGQQQIVGLANFRFDLEAGKPVAPDCRRRGIGQRLLACLRRVATGAGMSGVIIVAIATAKTKSRQISKLLFLLCWLGGFFHGLFSWLACGAFLQESQQAAGGHRRLGVALSLLPVCEQQQRWKAFDVVVHADACGPTAPSLALTSQLTPTSAAEESLPSFSAAASNCGLARWQCEHQGAFAFLIFILGFASLAAAARTHRLLLGRIGQEVQQLFGLDLFVEFRPRFALLHHQSSCCLVSLGLSARPQSRGRPSELRLGVLASGSAGPSSSADELGGRFSPSFGGFRMKVSSAFSVDSSSKSCTCLPRLYSRNYALIVLTKDPIGSPLFAASAQSIMAISLPSFPDSFSISLAALANFGLAFTQCGHQGA</sequence>
<protein>
    <submittedName>
        <fullName evidence="3">Phosphodiesterase I</fullName>
    </submittedName>
</protein>
<evidence type="ECO:0000313" key="2">
    <source>
        <dbReference type="Proteomes" id="UP000095280"/>
    </source>
</evidence>
<feature type="transmembrane region" description="Helical" evidence="1">
    <location>
        <begin position="767"/>
        <end position="791"/>
    </location>
</feature>
<dbReference type="WBParaSite" id="maker-uti_cns_0001382-snap-gene-0.3-mRNA-1">
    <property type="protein sequence ID" value="maker-uti_cns_0001382-snap-gene-0.3-mRNA-1"/>
    <property type="gene ID" value="maker-uti_cns_0001382-snap-gene-0.3"/>
</dbReference>
<accession>A0A1I8GAV0</accession>
<feature type="transmembrane region" description="Helical" evidence="1">
    <location>
        <begin position="560"/>
        <end position="582"/>
    </location>
</feature>
<dbReference type="Gene3D" id="3.30.1360.180">
    <property type="match status" value="1"/>
</dbReference>
<evidence type="ECO:0000256" key="1">
    <source>
        <dbReference type="SAM" id="Phobius"/>
    </source>
</evidence>
<organism evidence="2 3">
    <name type="scientific">Macrostomum lignano</name>
    <dbReference type="NCBI Taxonomy" id="282301"/>
    <lineage>
        <taxon>Eukaryota</taxon>
        <taxon>Metazoa</taxon>
        <taxon>Spiralia</taxon>
        <taxon>Lophotrochozoa</taxon>
        <taxon>Platyhelminthes</taxon>
        <taxon>Rhabditophora</taxon>
        <taxon>Macrostomorpha</taxon>
        <taxon>Macrostomida</taxon>
        <taxon>Macrostomidae</taxon>
        <taxon>Macrostomum</taxon>
    </lineage>
</organism>
<evidence type="ECO:0000313" key="3">
    <source>
        <dbReference type="WBParaSite" id="maker-uti_cns_0001382-snap-gene-0.3-mRNA-1"/>
    </source>
</evidence>